<organism evidence="2 3">
    <name type="scientific">Aspergillus avenaceus</name>
    <dbReference type="NCBI Taxonomy" id="36643"/>
    <lineage>
        <taxon>Eukaryota</taxon>
        <taxon>Fungi</taxon>
        <taxon>Dikarya</taxon>
        <taxon>Ascomycota</taxon>
        <taxon>Pezizomycotina</taxon>
        <taxon>Eurotiomycetes</taxon>
        <taxon>Eurotiomycetidae</taxon>
        <taxon>Eurotiales</taxon>
        <taxon>Aspergillaceae</taxon>
        <taxon>Aspergillus</taxon>
        <taxon>Aspergillus subgen. Circumdati</taxon>
    </lineage>
</organism>
<dbReference type="EMBL" id="ML742046">
    <property type="protein sequence ID" value="KAE8152890.1"/>
    <property type="molecule type" value="Genomic_DNA"/>
</dbReference>
<keyword evidence="1" id="KW-0472">Membrane</keyword>
<keyword evidence="1" id="KW-1133">Transmembrane helix</keyword>
<keyword evidence="3" id="KW-1185">Reference proteome</keyword>
<name>A0A5N6U2Y7_ASPAV</name>
<evidence type="ECO:0000313" key="3">
    <source>
        <dbReference type="Proteomes" id="UP000325780"/>
    </source>
</evidence>
<evidence type="ECO:0000313" key="2">
    <source>
        <dbReference type="EMBL" id="KAE8152890.1"/>
    </source>
</evidence>
<protein>
    <submittedName>
        <fullName evidence="2">Uncharacterized protein</fullName>
    </submittedName>
</protein>
<sequence>MTRSLFILQHFFSCDHRSRGAGPQRAFAWCGCSWSMTFVLLHTLVLLYIGCLAFYRTQLHGYSDDSIGVRLVRVRATGEGNAPLPYNHNVRSRADRLLDDAQMVYVYFSS</sequence>
<dbReference type="AlphaFoldDB" id="A0A5N6U2Y7"/>
<feature type="transmembrane region" description="Helical" evidence="1">
    <location>
        <begin position="36"/>
        <end position="55"/>
    </location>
</feature>
<gene>
    <name evidence="2" type="ORF">BDV25DRAFT_50299</name>
</gene>
<dbReference type="Proteomes" id="UP000325780">
    <property type="component" value="Unassembled WGS sequence"/>
</dbReference>
<reference evidence="2 3" key="1">
    <citation type="submission" date="2019-04" db="EMBL/GenBank/DDBJ databases">
        <title>Friends and foes A comparative genomics study of 23 Aspergillus species from section Flavi.</title>
        <authorList>
            <consortium name="DOE Joint Genome Institute"/>
            <person name="Kjaerbolling I."/>
            <person name="Vesth T."/>
            <person name="Frisvad J.C."/>
            <person name="Nybo J.L."/>
            <person name="Theobald S."/>
            <person name="Kildgaard S."/>
            <person name="Isbrandt T."/>
            <person name="Kuo A."/>
            <person name="Sato A."/>
            <person name="Lyhne E.K."/>
            <person name="Kogle M.E."/>
            <person name="Wiebenga A."/>
            <person name="Kun R.S."/>
            <person name="Lubbers R.J."/>
            <person name="Makela M.R."/>
            <person name="Barry K."/>
            <person name="Chovatia M."/>
            <person name="Clum A."/>
            <person name="Daum C."/>
            <person name="Haridas S."/>
            <person name="He G."/>
            <person name="LaButti K."/>
            <person name="Lipzen A."/>
            <person name="Mondo S."/>
            <person name="Riley R."/>
            <person name="Salamov A."/>
            <person name="Simmons B.A."/>
            <person name="Magnuson J.K."/>
            <person name="Henrissat B."/>
            <person name="Mortensen U.H."/>
            <person name="Larsen T.O."/>
            <person name="Devries R.P."/>
            <person name="Grigoriev I.V."/>
            <person name="Machida M."/>
            <person name="Baker S.E."/>
            <person name="Andersen M.R."/>
        </authorList>
    </citation>
    <scope>NUCLEOTIDE SEQUENCE [LARGE SCALE GENOMIC DNA]</scope>
    <source>
        <strain evidence="2 3">IBT 18842</strain>
    </source>
</reference>
<evidence type="ECO:0000256" key="1">
    <source>
        <dbReference type="SAM" id="Phobius"/>
    </source>
</evidence>
<proteinExistence type="predicted"/>
<keyword evidence="1" id="KW-0812">Transmembrane</keyword>
<accession>A0A5N6U2Y7</accession>